<evidence type="ECO:0000256" key="3">
    <source>
        <dbReference type="ARBA" id="ARBA00022475"/>
    </source>
</evidence>
<dbReference type="PANTHER" id="PTHR38686:SF1">
    <property type="entry name" value="APOLIPOPROTEIN N-ACYLTRANSFERASE"/>
    <property type="match status" value="1"/>
</dbReference>
<feature type="transmembrane region" description="Helical" evidence="9">
    <location>
        <begin position="503"/>
        <end position="527"/>
    </location>
</feature>
<dbReference type="InterPro" id="IPR036526">
    <property type="entry name" value="C-N_Hydrolase_sf"/>
</dbReference>
<dbReference type="HAMAP" id="MF_01148">
    <property type="entry name" value="Lnt"/>
    <property type="match status" value="1"/>
</dbReference>
<keyword evidence="7 9" id="KW-0472">Membrane</keyword>
<dbReference type="KEGG" id="orm:HTY61_14310"/>
<feature type="domain" description="CN hydrolase" evidence="10">
    <location>
        <begin position="243"/>
        <end position="491"/>
    </location>
</feature>
<feature type="transmembrane region" description="Helical" evidence="9">
    <location>
        <begin position="12"/>
        <end position="30"/>
    </location>
</feature>
<accession>A0A6N1VG75</accession>
<proteinExistence type="inferred from homology"/>
<keyword evidence="8 9" id="KW-0012">Acyltransferase</keyword>
<feature type="transmembrane region" description="Helical" evidence="9">
    <location>
        <begin position="136"/>
        <end position="159"/>
    </location>
</feature>
<dbReference type="AlphaFoldDB" id="A0A6N1VG75"/>
<keyword evidence="6 9" id="KW-1133">Transmembrane helix</keyword>
<evidence type="ECO:0000256" key="1">
    <source>
        <dbReference type="ARBA" id="ARBA00004651"/>
    </source>
</evidence>
<evidence type="ECO:0000256" key="4">
    <source>
        <dbReference type="ARBA" id="ARBA00022679"/>
    </source>
</evidence>
<dbReference type="InterPro" id="IPR003010">
    <property type="entry name" value="C-N_Hydrolase"/>
</dbReference>
<evidence type="ECO:0000313" key="11">
    <source>
        <dbReference type="EMBL" id="QKV19543.1"/>
    </source>
</evidence>
<dbReference type="SUPFAM" id="SSF56317">
    <property type="entry name" value="Carbon-nitrogen hydrolase"/>
    <property type="match status" value="1"/>
</dbReference>
<dbReference type="EC" id="2.3.1.269" evidence="9"/>
<keyword evidence="3 9" id="KW-1003">Cell membrane</keyword>
<comment type="catalytic activity">
    <reaction evidence="9">
        <text>N-terminal S-1,2-diacyl-sn-glyceryl-L-cysteinyl-[lipoprotein] + a glycerophospholipid = N-acyl-S-1,2-diacyl-sn-glyceryl-L-cysteinyl-[lipoprotein] + a 2-acyl-sn-glycero-3-phospholipid + H(+)</text>
        <dbReference type="Rhea" id="RHEA:48228"/>
        <dbReference type="Rhea" id="RHEA-COMP:14681"/>
        <dbReference type="Rhea" id="RHEA-COMP:14684"/>
        <dbReference type="ChEBI" id="CHEBI:15378"/>
        <dbReference type="ChEBI" id="CHEBI:136912"/>
        <dbReference type="ChEBI" id="CHEBI:140656"/>
        <dbReference type="ChEBI" id="CHEBI:140657"/>
        <dbReference type="ChEBI" id="CHEBI:140660"/>
        <dbReference type="EC" id="2.3.1.269"/>
    </reaction>
</comment>
<feature type="transmembrane region" description="Helical" evidence="9">
    <location>
        <begin position="205"/>
        <end position="225"/>
    </location>
</feature>
<dbReference type="InterPro" id="IPR045378">
    <property type="entry name" value="LNT_N"/>
</dbReference>
<dbReference type="PANTHER" id="PTHR38686">
    <property type="entry name" value="APOLIPOPROTEIN N-ACYLTRANSFERASE"/>
    <property type="match status" value="1"/>
</dbReference>
<keyword evidence="5 9" id="KW-0812">Transmembrane</keyword>
<feature type="transmembrane region" description="Helical" evidence="9">
    <location>
        <begin position="67"/>
        <end position="89"/>
    </location>
</feature>
<keyword evidence="11" id="KW-0449">Lipoprotein</keyword>
<comment type="pathway">
    <text evidence="9">Protein modification; lipoprotein biosynthesis (N-acyl transfer).</text>
</comment>
<keyword evidence="4 9" id="KW-0808">Transferase</keyword>
<evidence type="ECO:0000256" key="8">
    <source>
        <dbReference type="ARBA" id="ARBA00023315"/>
    </source>
</evidence>
<sequence>MERLANRILLTTGWRRAFLAVLAGAVTVLAQAPFHLFFVCFLTFPLLVWLLDGAVARPSRSLVASAWPAFSTGWWFGFGYFAAGMWWIGNALFVEAEALAWLWPFAVTLIPAVLAMFYGLAAVFARMLWSDGIGRIFALAFGFGLAEWLRSYAFTGFPWNAIGYAAMPVPELMQSASVVGLYGMNALAVLAFALPACIARTRLRAGLSMGLIALQLGGHATFGYWRLHHAPEADTDAVVVRVVQPAIDQSEKWDRARRSEIFDMLTALSEKPNGSDTRPALVVWPETSVPYVLTEAPGAVAAIAEMLGEGQILLAGAVRAGERTEGGEPTWYNSILAVNDEGVIIDAADKKHLVPFGEYLPFREIAERFGLRKIADADRGYSPASLRRTMSLPGGVVVLPSVCYEAIFPYAVASEGEPPTLIVNVTNDAWYGDTPGPYQHLHQARIRAVENGLPMVRAANNGLSAVFDAHGRQLGALGYDVRGAFEAPVASPLEMTLYRTHGWQIVSGIFSLFAAIAALARIVGAGLRSRATRKMTRFV</sequence>
<evidence type="ECO:0000313" key="12">
    <source>
        <dbReference type="Proteomes" id="UP000509367"/>
    </source>
</evidence>
<evidence type="ECO:0000256" key="2">
    <source>
        <dbReference type="ARBA" id="ARBA00010065"/>
    </source>
</evidence>
<evidence type="ECO:0000256" key="6">
    <source>
        <dbReference type="ARBA" id="ARBA00022989"/>
    </source>
</evidence>
<evidence type="ECO:0000259" key="10">
    <source>
        <dbReference type="PROSITE" id="PS50263"/>
    </source>
</evidence>
<dbReference type="GO" id="GO:0042158">
    <property type="term" value="P:lipoprotein biosynthetic process"/>
    <property type="evidence" value="ECO:0007669"/>
    <property type="project" value="UniProtKB-UniRule"/>
</dbReference>
<feature type="transmembrane region" description="Helical" evidence="9">
    <location>
        <begin position="101"/>
        <end position="124"/>
    </location>
</feature>
<dbReference type="Pfam" id="PF20154">
    <property type="entry name" value="LNT_N"/>
    <property type="match status" value="1"/>
</dbReference>
<dbReference type="Proteomes" id="UP000509367">
    <property type="component" value="Chromosome"/>
</dbReference>
<evidence type="ECO:0000256" key="5">
    <source>
        <dbReference type="ARBA" id="ARBA00022692"/>
    </source>
</evidence>
<dbReference type="UniPathway" id="UPA00666"/>
<gene>
    <name evidence="9 11" type="primary">lnt</name>
    <name evidence="11" type="ORF">HTY61_14310</name>
</gene>
<comment type="similarity">
    <text evidence="2 9">Belongs to the CN hydrolase family. Apolipoprotein N-acyltransferase subfamily.</text>
</comment>
<dbReference type="RefSeq" id="WP_175277435.1">
    <property type="nucleotide sequence ID" value="NZ_CP054836.1"/>
</dbReference>
<dbReference type="PROSITE" id="PS50263">
    <property type="entry name" value="CN_HYDROLASE"/>
    <property type="match status" value="1"/>
</dbReference>
<name>A0A6N1VG75_9HYPH</name>
<dbReference type="Gene3D" id="3.60.110.10">
    <property type="entry name" value="Carbon-nitrogen hydrolase"/>
    <property type="match status" value="1"/>
</dbReference>
<dbReference type="EMBL" id="CP054836">
    <property type="protein sequence ID" value="QKV19543.1"/>
    <property type="molecule type" value="Genomic_DNA"/>
</dbReference>
<protein>
    <recommendedName>
        <fullName evidence="9">Apolipoprotein N-acyltransferase</fullName>
        <shortName evidence="9">ALP N-acyltransferase</shortName>
        <ecNumber evidence="9">2.3.1.269</ecNumber>
    </recommendedName>
</protein>
<comment type="function">
    <text evidence="9">Catalyzes the phospholipid dependent N-acylation of the N-terminal cysteine of apolipoprotein, the last step in lipoprotein maturation.</text>
</comment>
<dbReference type="InterPro" id="IPR004563">
    <property type="entry name" value="Apolipo_AcylTrfase"/>
</dbReference>
<evidence type="ECO:0000256" key="9">
    <source>
        <dbReference type="HAMAP-Rule" id="MF_01148"/>
    </source>
</evidence>
<dbReference type="Pfam" id="PF00795">
    <property type="entry name" value="CN_hydrolase"/>
    <property type="match status" value="1"/>
</dbReference>
<dbReference type="GO" id="GO:0016410">
    <property type="term" value="F:N-acyltransferase activity"/>
    <property type="evidence" value="ECO:0007669"/>
    <property type="project" value="UniProtKB-UniRule"/>
</dbReference>
<dbReference type="CDD" id="cd07571">
    <property type="entry name" value="ALP_N-acyl_transferase"/>
    <property type="match status" value="1"/>
</dbReference>
<reference evidence="11 12" key="1">
    <citation type="submission" date="2020-06" db="EMBL/GenBank/DDBJ databases">
        <title>Oricola thermophila sp. nov. isolated from a tidal sediments.</title>
        <authorList>
            <person name="Kwon K.K."/>
            <person name="Yang S.-H."/>
            <person name="Park M.-J."/>
        </authorList>
    </citation>
    <scope>NUCLEOTIDE SEQUENCE [LARGE SCALE GENOMIC DNA]</scope>
    <source>
        <strain evidence="11 12">MEBiC13590</strain>
    </source>
</reference>
<comment type="subcellular location">
    <subcellularLocation>
        <location evidence="1 9">Cell membrane</location>
        <topology evidence="1 9">Multi-pass membrane protein</topology>
    </subcellularLocation>
</comment>
<feature type="transmembrane region" description="Helical" evidence="9">
    <location>
        <begin position="179"/>
        <end position="198"/>
    </location>
</feature>
<evidence type="ECO:0000256" key="7">
    <source>
        <dbReference type="ARBA" id="ARBA00023136"/>
    </source>
</evidence>
<feature type="transmembrane region" description="Helical" evidence="9">
    <location>
        <begin position="36"/>
        <end position="55"/>
    </location>
</feature>
<keyword evidence="12" id="KW-1185">Reference proteome</keyword>
<dbReference type="NCBIfam" id="TIGR00546">
    <property type="entry name" value="lnt"/>
    <property type="match status" value="1"/>
</dbReference>
<dbReference type="GO" id="GO:0005886">
    <property type="term" value="C:plasma membrane"/>
    <property type="evidence" value="ECO:0007669"/>
    <property type="project" value="UniProtKB-SubCell"/>
</dbReference>
<organism evidence="11 12">
    <name type="scientific">Oricola thermophila</name>
    <dbReference type="NCBI Taxonomy" id="2742145"/>
    <lineage>
        <taxon>Bacteria</taxon>
        <taxon>Pseudomonadati</taxon>
        <taxon>Pseudomonadota</taxon>
        <taxon>Alphaproteobacteria</taxon>
        <taxon>Hyphomicrobiales</taxon>
        <taxon>Ahrensiaceae</taxon>
        <taxon>Oricola</taxon>
    </lineage>
</organism>